<evidence type="ECO:0000313" key="1">
    <source>
        <dbReference type="EMBL" id="KAK4068508.1"/>
    </source>
</evidence>
<accession>A0ABR0BD65</accession>
<evidence type="ECO:0000313" key="2">
    <source>
        <dbReference type="Proteomes" id="UP001287286"/>
    </source>
</evidence>
<gene>
    <name evidence="1" type="ORF">Purlil1_13786</name>
</gene>
<dbReference type="Proteomes" id="UP001287286">
    <property type="component" value="Unassembled WGS sequence"/>
</dbReference>
<dbReference type="EMBL" id="JAWRVI010000305">
    <property type="protein sequence ID" value="KAK4068508.1"/>
    <property type="molecule type" value="Genomic_DNA"/>
</dbReference>
<organism evidence="1 2">
    <name type="scientific">Purpureocillium lilacinum</name>
    <name type="common">Paecilomyces lilacinus</name>
    <dbReference type="NCBI Taxonomy" id="33203"/>
    <lineage>
        <taxon>Eukaryota</taxon>
        <taxon>Fungi</taxon>
        <taxon>Dikarya</taxon>
        <taxon>Ascomycota</taxon>
        <taxon>Pezizomycotina</taxon>
        <taxon>Sordariomycetes</taxon>
        <taxon>Hypocreomycetidae</taxon>
        <taxon>Hypocreales</taxon>
        <taxon>Ophiocordycipitaceae</taxon>
        <taxon>Purpureocillium</taxon>
    </lineage>
</organism>
<comment type="caution">
    <text evidence="1">The sequence shown here is derived from an EMBL/GenBank/DDBJ whole genome shotgun (WGS) entry which is preliminary data.</text>
</comment>
<keyword evidence="2" id="KW-1185">Reference proteome</keyword>
<protein>
    <submittedName>
        <fullName evidence="1">Uncharacterized protein</fullName>
    </submittedName>
</protein>
<sequence>MDLFTSLASRCLSSRKPFILDAKSDLPDCTAARIVDLMRNAERGGKELHTDIEEVVKPTGWTETLARRTLEVLQASLKEGREEMGPALAACYDKAVTVARREFDDLCRLAKEHPGEAAAAVLLTVVALGVLAELLPLVIELLGFAEVGPVEGRQSSLPM</sequence>
<reference evidence="1 2" key="1">
    <citation type="journal article" date="2024" name="Microbiol. Resour. Announc.">
        <title>Genome annotations for the ascomycete fungi Trichoderma harzianum, Trichoderma aggressivum, and Purpureocillium lilacinum.</title>
        <authorList>
            <person name="Beijen E.P.W."/>
            <person name="Ohm R.A."/>
        </authorList>
    </citation>
    <scope>NUCLEOTIDE SEQUENCE [LARGE SCALE GENOMIC DNA]</scope>
    <source>
        <strain evidence="1 2">CBS 150709</strain>
    </source>
</reference>
<proteinExistence type="predicted"/>
<name>A0ABR0BD65_PURLI</name>